<dbReference type="Pfam" id="PF02386">
    <property type="entry name" value="TrkH"/>
    <property type="match status" value="1"/>
</dbReference>
<keyword evidence="5" id="KW-0406">Ion transport</keyword>
<evidence type="ECO:0000313" key="9">
    <source>
        <dbReference type="EMBL" id="KAK8072775.1"/>
    </source>
</evidence>
<comment type="subcellular location">
    <subcellularLocation>
        <location evidence="1">Membrane</location>
        <topology evidence="1">Multi-pass membrane protein</topology>
    </subcellularLocation>
</comment>
<feature type="transmembrane region" description="Helical" evidence="8">
    <location>
        <begin position="652"/>
        <end position="671"/>
    </location>
</feature>
<feature type="compositionally biased region" description="Basic and acidic residues" evidence="7">
    <location>
        <begin position="252"/>
        <end position="261"/>
    </location>
</feature>
<dbReference type="InterPro" id="IPR051143">
    <property type="entry name" value="TrkH_K-transport"/>
</dbReference>
<feature type="compositionally biased region" description="Basic residues" evidence="7">
    <location>
        <begin position="756"/>
        <end position="770"/>
    </location>
</feature>
<evidence type="ECO:0000256" key="3">
    <source>
        <dbReference type="ARBA" id="ARBA00022692"/>
    </source>
</evidence>
<evidence type="ECO:0008006" key="11">
    <source>
        <dbReference type="Google" id="ProtNLM"/>
    </source>
</evidence>
<evidence type="ECO:0000256" key="8">
    <source>
        <dbReference type="SAM" id="Phobius"/>
    </source>
</evidence>
<feature type="transmembrane region" description="Helical" evidence="8">
    <location>
        <begin position="34"/>
        <end position="52"/>
    </location>
</feature>
<evidence type="ECO:0000256" key="1">
    <source>
        <dbReference type="ARBA" id="ARBA00004141"/>
    </source>
</evidence>
<dbReference type="InterPro" id="IPR015958">
    <property type="entry name" value="Trk1_fungi"/>
</dbReference>
<evidence type="ECO:0000313" key="10">
    <source>
        <dbReference type="Proteomes" id="UP001446871"/>
    </source>
</evidence>
<feature type="region of interest" description="Disordered" evidence="7">
    <location>
        <begin position="170"/>
        <end position="208"/>
    </location>
</feature>
<keyword evidence="10" id="KW-1185">Reference proteome</keyword>
<protein>
    <recommendedName>
        <fullName evidence="11">Potassium transport protein</fullName>
    </recommendedName>
</protein>
<dbReference type="EMBL" id="JAQQWM010000003">
    <property type="protein sequence ID" value="KAK8072775.1"/>
    <property type="molecule type" value="Genomic_DNA"/>
</dbReference>
<keyword evidence="4 8" id="KW-1133">Transmembrane helix</keyword>
<evidence type="ECO:0000256" key="4">
    <source>
        <dbReference type="ARBA" id="ARBA00022989"/>
    </source>
</evidence>
<evidence type="ECO:0000256" key="5">
    <source>
        <dbReference type="ARBA" id="ARBA00023065"/>
    </source>
</evidence>
<keyword evidence="3 8" id="KW-0812">Transmembrane</keyword>
<feature type="transmembrane region" description="Helical" evidence="8">
    <location>
        <begin position="533"/>
        <end position="553"/>
    </location>
</feature>
<feature type="region of interest" description="Disordered" evidence="7">
    <location>
        <begin position="252"/>
        <end position="284"/>
    </location>
</feature>
<keyword evidence="6 8" id="KW-0472">Membrane</keyword>
<feature type="transmembrane region" description="Helical" evidence="8">
    <location>
        <begin position="104"/>
        <end position="127"/>
    </location>
</feature>
<feature type="non-terminal residue" evidence="9">
    <location>
        <position position="770"/>
    </location>
</feature>
<dbReference type="InterPro" id="IPR003445">
    <property type="entry name" value="Cat_transpt"/>
</dbReference>
<comment type="caution">
    <text evidence="9">The sequence shown here is derived from an EMBL/GenBank/DDBJ whole genome shotgun (WGS) entry which is preliminary data.</text>
</comment>
<name>A0ABR1VNE7_9PEZI</name>
<reference evidence="9 10" key="1">
    <citation type="submission" date="2023-01" db="EMBL/GenBank/DDBJ databases">
        <title>Analysis of 21 Apiospora genomes using comparative genomics revels a genus with tremendous synthesis potential of carbohydrate active enzymes and secondary metabolites.</title>
        <authorList>
            <person name="Sorensen T."/>
        </authorList>
    </citation>
    <scope>NUCLEOTIDE SEQUENCE [LARGE SCALE GENOMIC DNA]</scope>
    <source>
        <strain evidence="9 10">CBS 83171</strain>
    </source>
</reference>
<feature type="transmembrane region" description="Helical" evidence="8">
    <location>
        <begin position="405"/>
        <end position="430"/>
    </location>
</feature>
<sequence length="770" mass="86141">MRSHDRVLTQRPQLTSALDGVRSYLPPLNYITLHYAYFIVVCLVFSLVHWGSSNPKYSISYTDSLFLVVSAMTEAGLNTVSAPTKHHHLRISNHYVNLSEMTTFQQVLLCLLIMLGSSIWVSIWTVLARKHAFESRFEDIVRRERTRAKSAERRNDLALNMPIMQKLSRTFRKSKTQDDNGATSSGSTDPSRDLTTRNPATGSMSILPISSPVAVEKLSEPVPLTDAEKANAEGQDTFDASANASPHNDHIVFVDDGEAPRPKTTSSVYEPGRGMVRRNVPGSRGDGHIHEDSGAEMNHQQYLTSQKISRNAQFHDLTAEERDHLGGTEYRALKVLSIVVPAYFFLWQLLGCITLGAWISTKIPEPANDNAINPWWNGIFNGISAFNNSGMSVLDANMIPYGSSYFVLIVMGAMILAGNTAYPVFLRFWLWVMLKSLELLTYEHSYQDLKLTLEYILKYPRRVYTSLFPARATWWLLFMLFMLNGTDWVAFEVLNLGNASLAHIPIGSRIIDGLFQALAVRSGGFYVVNIPGLYIGLQVLYVIMMYISVYPVVITMRHSNVYEERSLGLYAGDVEAASMVSTMSSIRPQNTNTSQKRRGSSSAGFLNRALRSVLGEWQGVGAARQRPTGADDAESRTNFISHQVRGQLSHDLWLLVVAVLFIMIIETRHFLEDPVTFSVFNVIFEVTSAYGCVGISTGIPNAAYSFSGGWYTGSKLILVLVMLRGRHRGLPVALDRAVRLPGDDLEREEEEDHQIRRSISHHRRPSSVGD</sequence>
<evidence type="ECO:0000256" key="7">
    <source>
        <dbReference type="SAM" id="MobiDB-lite"/>
    </source>
</evidence>
<feature type="transmembrane region" description="Helical" evidence="8">
    <location>
        <begin position="335"/>
        <end position="359"/>
    </location>
</feature>
<dbReference type="PANTHER" id="PTHR31064">
    <property type="entry name" value="POTASSIUM TRANSPORT PROTEIN DDB_G0292412-RELATED"/>
    <property type="match status" value="1"/>
</dbReference>
<feature type="region of interest" description="Disordered" evidence="7">
    <location>
        <begin position="745"/>
        <end position="770"/>
    </location>
</feature>
<evidence type="ECO:0000256" key="2">
    <source>
        <dbReference type="ARBA" id="ARBA00022448"/>
    </source>
</evidence>
<dbReference type="Proteomes" id="UP001446871">
    <property type="component" value="Unassembled WGS sequence"/>
</dbReference>
<gene>
    <name evidence="9" type="ORF">PG996_006123</name>
</gene>
<dbReference type="PANTHER" id="PTHR31064:SF37">
    <property type="entry name" value="TRANSPORTER, PUTATIVE (EUROFUNG)-RELATED"/>
    <property type="match status" value="1"/>
</dbReference>
<dbReference type="PIRSF" id="PIRSF002450">
    <property type="entry name" value="K+_transpter_TRK"/>
    <property type="match status" value="1"/>
</dbReference>
<feature type="transmembrane region" description="Helical" evidence="8">
    <location>
        <begin position="472"/>
        <end position="491"/>
    </location>
</feature>
<accession>A0ABR1VNE7</accession>
<feature type="compositionally biased region" description="Polar residues" evidence="7">
    <location>
        <begin position="179"/>
        <end position="189"/>
    </location>
</feature>
<evidence type="ECO:0000256" key="6">
    <source>
        <dbReference type="ARBA" id="ARBA00023136"/>
    </source>
</evidence>
<proteinExistence type="predicted"/>
<organism evidence="9 10">
    <name type="scientific">Apiospora saccharicola</name>
    <dbReference type="NCBI Taxonomy" id="335842"/>
    <lineage>
        <taxon>Eukaryota</taxon>
        <taxon>Fungi</taxon>
        <taxon>Dikarya</taxon>
        <taxon>Ascomycota</taxon>
        <taxon>Pezizomycotina</taxon>
        <taxon>Sordariomycetes</taxon>
        <taxon>Xylariomycetidae</taxon>
        <taxon>Amphisphaeriales</taxon>
        <taxon>Apiosporaceae</taxon>
        <taxon>Apiospora</taxon>
    </lineage>
</organism>
<keyword evidence="2" id="KW-0813">Transport</keyword>